<dbReference type="Pfam" id="PF13471">
    <property type="entry name" value="Transglut_core3"/>
    <property type="match status" value="1"/>
</dbReference>
<dbReference type="OrthoDB" id="8455735at2"/>
<comment type="caution">
    <text evidence="2">The sequence shown here is derived from an EMBL/GenBank/DDBJ whole genome shotgun (WGS) entry which is preliminary data.</text>
</comment>
<feature type="domain" description="Microcin J25-processing protein McjB C-terminal" evidence="1">
    <location>
        <begin position="34"/>
        <end position="150"/>
    </location>
</feature>
<proteinExistence type="predicted"/>
<dbReference type="Proteomes" id="UP000295030">
    <property type="component" value="Unassembled WGS sequence"/>
</dbReference>
<gene>
    <name evidence="2" type="ORF">EV667_1246</name>
</gene>
<reference evidence="2 3" key="1">
    <citation type="submission" date="2019-03" db="EMBL/GenBank/DDBJ databases">
        <title>Genomic Encyclopedia of Type Strains, Phase IV (KMG-IV): sequencing the most valuable type-strain genomes for metagenomic binning, comparative biology and taxonomic classification.</title>
        <authorList>
            <person name="Goeker M."/>
        </authorList>
    </citation>
    <scope>NUCLEOTIDE SEQUENCE [LARGE SCALE GENOMIC DNA]</scope>
    <source>
        <strain evidence="2 3">DSM 101</strain>
    </source>
</reference>
<evidence type="ECO:0000259" key="1">
    <source>
        <dbReference type="Pfam" id="PF13471"/>
    </source>
</evidence>
<keyword evidence="3" id="KW-1185">Reference proteome</keyword>
<dbReference type="NCBIfam" id="NF033537">
    <property type="entry name" value="lasso_biosyn_B2"/>
    <property type="match status" value="1"/>
</dbReference>
<organism evidence="2 3">
    <name type="scientific">Ancylobacter aquaticus</name>
    <dbReference type="NCBI Taxonomy" id="100"/>
    <lineage>
        <taxon>Bacteria</taxon>
        <taxon>Pseudomonadati</taxon>
        <taxon>Pseudomonadota</taxon>
        <taxon>Alphaproteobacteria</taxon>
        <taxon>Hyphomicrobiales</taxon>
        <taxon>Xanthobacteraceae</taxon>
        <taxon>Ancylobacter</taxon>
    </lineage>
</organism>
<evidence type="ECO:0000313" key="3">
    <source>
        <dbReference type="Proteomes" id="UP000295030"/>
    </source>
</evidence>
<dbReference type="EMBL" id="SMFY01000001">
    <property type="protein sequence ID" value="TCK31141.1"/>
    <property type="molecule type" value="Genomic_DNA"/>
</dbReference>
<evidence type="ECO:0000313" key="2">
    <source>
        <dbReference type="EMBL" id="TCK31141.1"/>
    </source>
</evidence>
<dbReference type="InterPro" id="IPR032708">
    <property type="entry name" value="McjB_C"/>
</dbReference>
<dbReference type="AlphaFoldDB" id="A0A4R1IA30"/>
<sequence length="168" mass="18920">MEEPTAVNPRPPPSLAARWRRLSWRDRALLGEALLTVGLARLAIVLVPFRHVARIAATRPRRPPAADAREQIIRVRWAIRAVARRMPFRALCLEQGLSARMMLNRRSLPTTLFYGVMKGAEGQLMAHLWVRSDEIEVIGTEGLERFTLLATFPPLDKPGTARGADRAR</sequence>
<protein>
    <submittedName>
        <fullName evidence="2">Transglutaminase superfamily protein</fullName>
    </submittedName>
</protein>
<name>A0A4R1IA30_ANCAQ</name>
<dbReference type="InterPro" id="IPR053521">
    <property type="entry name" value="McjB-like"/>
</dbReference>
<accession>A0A4R1IA30</accession>